<dbReference type="GO" id="GO:0006487">
    <property type="term" value="P:protein N-linked glycosylation"/>
    <property type="evidence" value="ECO:0007669"/>
    <property type="project" value="TreeGrafter"/>
</dbReference>
<dbReference type="EMBL" id="AP022593">
    <property type="protein sequence ID" value="BBY52680.1"/>
    <property type="molecule type" value="Genomic_DNA"/>
</dbReference>
<keyword evidence="2" id="KW-1185">Reference proteome</keyword>
<dbReference type="PANTHER" id="PTHR31834:SF1">
    <property type="entry name" value="INITIATION-SPECIFIC ALPHA-1,6-MANNOSYLTRANSFERASE"/>
    <property type="match status" value="1"/>
</dbReference>
<reference evidence="1 2" key="1">
    <citation type="journal article" date="2019" name="Emerg. Microbes Infect.">
        <title>Comprehensive subspecies identification of 175 nontuberculous mycobacteria species based on 7547 genomic profiles.</title>
        <authorList>
            <person name="Matsumoto Y."/>
            <person name="Kinjo T."/>
            <person name="Motooka D."/>
            <person name="Nabeya D."/>
            <person name="Jung N."/>
            <person name="Uechi K."/>
            <person name="Horii T."/>
            <person name="Iida T."/>
            <person name="Fujita J."/>
            <person name="Nakamura S."/>
        </authorList>
    </citation>
    <scope>NUCLEOTIDE SEQUENCE [LARGE SCALE GENOMIC DNA]</scope>
    <source>
        <strain evidence="1 2">JCM 18538</strain>
    </source>
</reference>
<dbReference type="SUPFAM" id="SSF53448">
    <property type="entry name" value="Nucleotide-diphospho-sugar transferases"/>
    <property type="match status" value="1"/>
</dbReference>
<dbReference type="AlphaFoldDB" id="A0A7I7S861"/>
<dbReference type="InterPro" id="IPR029044">
    <property type="entry name" value="Nucleotide-diphossugar_trans"/>
</dbReference>
<accession>A0A7I7S861</accession>
<proteinExistence type="predicted"/>
<geneLocation type="plasmid" evidence="2">
    <name>pjcm18538 dna</name>
</geneLocation>
<evidence type="ECO:0000313" key="1">
    <source>
        <dbReference type="EMBL" id="BBY52680.1"/>
    </source>
</evidence>
<sequence>MGSTQTTPQLPEQRPMAAVDDHRLRSQFMRALIASHPAPPPRGEPAPRVIVQFWDDRRTVPTDVEGCISGWATLDSQGYQHVLFDDESAADFIKEHLDDRHLRAFQACPHPAMRSDFFRYAFIWVNGGYYVDADDEYVGGSLAQTARAGGLQLRPLCYDIASDQMIDAVGAASAASDAQRVFYVDTTPLIAPAKHPIVGAALRNAMENILGASNENRDIQSLTGPGNLTASLVRHAIQLRQSSMPLDFSILEDWNSVAVSKWPLSYRSDKRNWRLWQRGGE</sequence>
<gene>
    <name evidence="1" type="ORF">MARA_61480</name>
</gene>
<dbReference type="KEGG" id="marz:MARA_61480"/>
<dbReference type="Proteomes" id="UP000467428">
    <property type="component" value="Chromosome"/>
</dbReference>
<dbReference type="Pfam" id="PF04488">
    <property type="entry name" value="Gly_transf_sug"/>
    <property type="match status" value="1"/>
</dbReference>
<dbReference type="InterPro" id="IPR039367">
    <property type="entry name" value="Och1-like"/>
</dbReference>
<dbReference type="Gene3D" id="3.90.550.20">
    <property type="match status" value="1"/>
</dbReference>
<evidence type="ECO:0008006" key="3">
    <source>
        <dbReference type="Google" id="ProtNLM"/>
    </source>
</evidence>
<dbReference type="PANTHER" id="PTHR31834">
    <property type="entry name" value="INITIATION-SPECIFIC ALPHA-1,6-MANNOSYLTRANSFERASE"/>
    <property type="match status" value="1"/>
</dbReference>
<name>A0A7I7S861_9MYCO</name>
<dbReference type="GO" id="GO:0000009">
    <property type="term" value="F:alpha-1,6-mannosyltransferase activity"/>
    <property type="evidence" value="ECO:0007669"/>
    <property type="project" value="InterPro"/>
</dbReference>
<evidence type="ECO:0000313" key="2">
    <source>
        <dbReference type="Proteomes" id="UP000467428"/>
    </source>
</evidence>
<organism evidence="1 2">
    <name type="scientific">Mycolicibacterium arabiense</name>
    <dbReference type="NCBI Taxonomy" id="1286181"/>
    <lineage>
        <taxon>Bacteria</taxon>
        <taxon>Bacillati</taxon>
        <taxon>Actinomycetota</taxon>
        <taxon>Actinomycetes</taxon>
        <taxon>Mycobacteriales</taxon>
        <taxon>Mycobacteriaceae</taxon>
        <taxon>Mycolicibacterium</taxon>
    </lineage>
</organism>
<dbReference type="InterPro" id="IPR007577">
    <property type="entry name" value="GlycoTrfase_DXD_sugar-bd_CS"/>
</dbReference>
<protein>
    <recommendedName>
        <fullName evidence="3">Glycosyl transferase</fullName>
    </recommendedName>
</protein>